<dbReference type="STRING" id="442341.SAMN04487959_12027"/>
<keyword evidence="1" id="KW-1133">Transmembrane helix</keyword>
<feature type="transmembrane region" description="Helical" evidence="1">
    <location>
        <begin position="12"/>
        <end position="32"/>
    </location>
</feature>
<dbReference type="EMBL" id="FOPY01000020">
    <property type="protein sequence ID" value="SFI13253.1"/>
    <property type="molecule type" value="Genomic_DNA"/>
</dbReference>
<accession>A0A1I3FPT9</accession>
<protein>
    <submittedName>
        <fullName evidence="2">TraE protein</fullName>
    </submittedName>
</protein>
<keyword evidence="3" id="KW-1185">Reference proteome</keyword>
<evidence type="ECO:0000256" key="1">
    <source>
        <dbReference type="SAM" id="Phobius"/>
    </source>
</evidence>
<proteinExistence type="predicted"/>
<dbReference type="Pfam" id="PF05309">
    <property type="entry name" value="TraE"/>
    <property type="match status" value="1"/>
</dbReference>
<evidence type="ECO:0000313" key="2">
    <source>
        <dbReference type="EMBL" id="SFI13253.1"/>
    </source>
</evidence>
<organism evidence="2 3">
    <name type="scientific">Modicisalibacter xianhensis</name>
    <dbReference type="NCBI Taxonomy" id="442341"/>
    <lineage>
        <taxon>Bacteria</taxon>
        <taxon>Pseudomonadati</taxon>
        <taxon>Pseudomonadota</taxon>
        <taxon>Gammaproteobacteria</taxon>
        <taxon>Oceanospirillales</taxon>
        <taxon>Halomonadaceae</taxon>
        <taxon>Modicisalibacter</taxon>
    </lineage>
</organism>
<evidence type="ECO:0000313" key="3">
    <source>
        <dbReference type="Proteomes" id="UP000199040"/>
    </source>
</evidence>
<dbReference type="RefSeq" id="WP_092849896.1">
    <property type="nucleotide sequence ID" value="NZ_FOPY01000020.1"/>
</dbReference>
<gene>
    <name evidence="2" type="ORF">SAMN04487959_12027</name>
</gene>
<dbReference type="AlphaFoldDB" id="A0A1I3FPT9"/>
<dbReference type="Proteomes" id="UP000199040">
    <property type="component" value="Unassembled WGS sequence"/>
</dbReference>
<dbReference type="InterPro" id="IPR007973">
    <property type="entry name" value="Pilus_assembly_TraE"/>
</dbReference>
<keyword evidence="1" id="KW-0472">Membrane</keyword>
<name>A0A1I3FPT9_9GAMM</name>
<reference evidence="2 3" key="1">
    <citation type="submission" date="2016-10" db="EMBL/GenBank/DDBJ databases">
        <authorList>
            <person name="de Groot N.N."/>
        </authorList>
    </citation>
    <scope>NUCLEOTIDE SEQUENCE [LARGE SCALE GENOMIC DNA]</scope>
    <source>
        <strain evidence="2 3">CGMCC 1.6848</strain>
    </source>
</reference>
<sequence length="185" mass="21020">MKYLNALRNQWIAARGWMFCTLLLAGLLIYLLQSYVQLSANMPTRLVPYDLHLMDGPVEVGASADYTDASYLTEIAIADAQLHSNWTPRNVQKQYARFQNRMTPALYAKVGNDLQARIPDLEKSERTQALFVEGTEALDDTVRVYGRLRAWHGTEQIEDESVSYRVRYSFSGGVPYVAGFSLEDK</sequence>
<keyword evidence="1" id="KW-0812">Transmembrane</keyword>